<dbReference type="RefSeq" id="YP_010096908.1">
    <property type="nucleotide sequence ID" value="NC_055754.1"/>
</dbReference>
<organism evidence="2 3">
    <name type="scientific">Gordonia phage Frokostdame</name>
    <dbReference type="NCBI Taxonomy" id="2250320"/>
    <lineage>
        <taxon>Viruses</taxon>
        <taxon>Duplodnaviria</taxon>
        <taxon>Heunggongvirae</taxon>
        <taxon>Uroviricota</taxon>
        <taxon>Caudoviricetes</taxon>
        <taxon>Jujuvirus</taxon>
        <taxon>Jujuvirus frokostdame</taxon>
    </lineage>
</organism>
<protein>
    <submittedName>
        <fullName evidence="2">Uncharacterized protein</fullName>
    </submittedName>
</protein>
<keyword evidence="3" id="KW-1185">Reference proteome</keyword>
<dbReference type="EMBL" id="MH536818">
    <property type="protein sequence ID" value="AXH49673.1"/>
    <property type="molecule type" value="Genomic_DNA"/>
</dbReference>
<name>A0A345L321_9CAUD</name>
<keyword evidence="1" id="KW-1133">Transmembrane helix</keyword>
<dbReference type="GeneID" id="65114568"/>
<evidence type="ECO:0000313" key="3">
    <source>
        <dbReference type="Proteomes" id="UP000260058"/>
    </source>
</evidence>
<evidence type="ECO:0000256" key="1">
    <source>
        <dbReference type="SAM" id="Phobius"/>
    </source>
</evidence>
<keyword evidence="1" id="KW-0472">Membrane</keyword>
<sequence>MIAETRPGKRDLRREKREGVAAVRGVLIGLALTVVMWAAIIALFVWLI</sequence>
<dbReference type="KEGG" id="vg:65114568"/>
<dbReference type="Proteomes" id="UP000260058">
    <property type="component" value="Segment"/>
</dbReference>
<keyword evidence="1" id="KW-0812">Transmembrane</keyword>
<feature type="transmembrane region" description="Helical" evidence="1">
    <location>
        <begin position="21"/>
        <end position="47"/>
    </location>
</feature>
<evidence type="ECO:0000313" key="2">
    <source>
        <dbReference type="EMBL" id="AXH49673.1"/>
    </source>
</evidence>
<accession>A0A345L321</accession>
<proteinExistence type="predicted"/>
<gene>
    <name evidence="2" type="primary">31</name>
    <name evidence="2" type="ORF">SEA_FROKOSTDAME_31</name>
</gene>
<reference evidence="3" key="1">
    <citation type="submission" date="2018-06" db="EMBL/GenBank/DDBJ databases">
        <authorList>
            <person name="Zhirakovskaya E."/>
        </authorList>
    </citation>
    <scope>NUCLEOTIDE SEQUENCE [LARGE SCALE GENOMIC DNA]</scope>
</reference>